<keyword evidence="2" id="KW-1185">Reference proteome</keyword>
<evidence type="ECO:0000313" key="2">
    <source>
        <dbReference type="Proteomes" id="UP001162483"/>
    </source>
</evidence>
<gene>
    <name evidence="1" type="ORF">SPARVUS_LOCUS5288915</name>
</gene>
<sequence>MTKKPETGTRTPKLGFTMRLGAQPFHHLCSPLENFSLHLVSGRAAFSSPVI</sequence>
<feature type="non-terminal residue" evidence="1">
    <location>
        <position position="51"/>
    </location>
</feature>
<dbReference type="EMBL" id="CATNWA010010777">
    <property type="protein sequence ID" value="CAI9560608.1"/>
    <property type="molecule type" value="Genomic_DNA"/>
</dbReference>
<protein>
    <submittedName>
        <fullName evidence="1">Uncharacterized protein</fullName>
    </submittedName>
</protein>
<name>A0ABN9CKS5_9NEOB</name>
<reference evidence="1" key="1">
    <citation type="submission" date="2023-05" db="EMBL/GenBank/DDBJ databases">
        <authorList>
            <person name="Stuckert A."/>
        </authorList>
    </citation>
    <scope>NUCLEOTIDE SEQUENCE</scope>
</reference>
<comment type="caution">
    <text evidence="1">The sequence shown here is derived from an EMBL/GenBank/DDBJ whole genome shotgun (WGS) entry which is preliminary data.</text>
</comment>
<organism evidence="1 2">
    <name type="scientific">Staurois parvus</name>
    <dbReference type="NCBI Taxonomy" id="386267"/>
    <lineage>
        <taxon>Eukaryota</taxon>
        <taxon>Metazoa</taxon>
        <taxon>Chordata</taxon>
        <taxon>Craniata</taxon>
        <taxon>Vertebrata</taxon>
        <taxon>Euteleostomi</taxon>
        <taxon>Amphibia</taxon>
        <taxon>Batrachia</taxon>
        <taxon>Anura</taxon>
        <taxon>Neobatrachia</taxon>
        <taxon>Ranoidea</taxon>
        <taxon>Ranidae</taxon>
        <taxon>Staurois</taxon>
    </lineage>
</organism>
<dbReference type="Proteomes" id="UP001162483">
    <property type="component" value="Unassembled WGS sequence"/>
</dbReference>
<evidence type="ECO:0000313" key="1">
    <source>
        <dbReference type="EMBL" id="CAI9560608.1"/>
    </source>
</evidence>
<accession>A0ABN9CKS5</accession>
<proteinExistence type="predicted"/>